<evidence type="ECO:0000256" key="3">
    <source>
        <dbReference type="ARBA" id="ARBA00022692"/>
    </source>
</evidence>
<sequence length="249" mass="27315">MKMILIIAGKELRSLFASPMAWVILAMLQLLMGLFFANGVDRYFVAMQGAMAPEQRMGFTAFVVPQMFGIAALVLLTAVPLLTMRLIAEERKSQTLVFLFSAPVSLFEIVFGKFVGLMAFITVVVALMLAMTMSMHVATDLDTAHVLTNALGLWLMAASFSALGIFMSSLTQQPIIAAIISFIALLGLIIIDSFAADPESPLNYLSLMRHFEPLSNGMVSTTDIAYFILFIATFLVLTVRRLDADRLRG</sequence>
<comment type="caution">
    <text evidence="7">The sequence shown here is derived from an EMBL/GenBank/DDBJ whole genome shotgun (WGS) entry which is preliminary data.</text>
</comment>
<reference evidence="7" key="1">
    <citation type="submission" date="2016-10" db="EMBL/GenBank/DDBJ databases">
        <title>Sequence of Gallionella enrichment culture.</title>
        <authorList>
            <person name="Poehlein A."/>
            <person name="Muehling M."/>
            <person name="Daniel R."/>
        </authorList>
    </citation>
    <scope>NUCLEOTIDE SEQUENCE</scope>
</reference>
<protein>
    <submittedName>
        <fullName evidence="7">ABC-2 family transporter protein</fullName>
    </submittedName>
</protein>
<keyword evidence="3 6" id="KW-0812">Transmembrane</keyword>
<feature type="transmembrane region" description="Helical" evidence="6">
    <location>
        <begin position="96"/>
        <end position="129"/>
    </location>
</feature>
<dbReference type="GO" id="GO:0005886">
    <property type="term" value="C:plasma membrane"/>
    <property type="evidence" value="ECO:0007669"/>
    <property type="project" value="UniProtKB-SubCell"/>
</dbReference>
<organism evidence="7">
    <name type="scientific">mine drainage metagenome</name>
    <dbReference type="NCBI Taxonomy" id="410659"/>
    <lineage>
        <taxon>unclassified sequences</taxon>
        <taxon>metagenomes</taxon>
        <taxon>ecological metagenomes</taxon>
    </lineage>
</organism>
<name>A0A1J5PJ57_9ZZZZ</name>
<evidence type="ECO:0000256" key="4">
    <source>
        <dbReference type="ARBA" id="ARBA00022989"/>
    </source>
</evidence>
<comment type="subcellular location">
    <subcellularLocation>
        <location evidence="1">Cell membrane</location>
        <topology evidence="1">Multi-pass membrane protein</topology>
    </subcellularLocation>
</comment>
<feature type="transmembrane region" description="Helical" evidence="6">
    <location>
        <begin position="149"/>
        <end position="168"/>
    </location>
</feature>
<feature type="transmembrane region" description="Helical" evidence="6">
    <location>
        <begin position="12"/>
        <end position="37"/>
    </location>
</feature>
<gene>
    <name evidence="7" type="ORF">GALL_475520</name>
</gene>
<evidence type="ECO:0000256" key="6">
    <source>
        <dbReference type="SAM" id="Phobius"/>
    </source>
</evidence>
<evidence type="ECO:0000313" key="7">
    <source>
        <dbReference type="EMBL" id="OIQ70832.1"/>
    </source>
</evidence>
<evidence type="ECO:0000256" key="2">
    <source>
        <dbReference type="ARBA" id="ARBA00022475"/>
    </source>
</evidence>
<evidence type="ECO:0000256" key="5">
    <source>
        <dbReference type="ARBA" id="ARBA00023136"/>
    </source>
</evidence>
<dbReference type="Pfam" id="PF12679">
    <property type="entry name" value="ABC2_membrane_2"/>
    <property type="match status" value="1"/>
</dbReference>
<dbReference type="InterPro" id="IPR051449">
    <property type="entry name" value="ABC-2_transporter_component"/>
</dbReference>
<dbReference type="GO" id="GO:0140359">
    <property type="term" value="F:ABC-type transporter activity"/>
    <property type="evidence" value="ECO:0007669"/>
    <property type="project" value="InterPro"/>
</dbReference>
<evidence type="ECO:0000256" key="1">
    <source>
        <dbReference type="ARBA" id="ARBA00004651"/>
    </source>
</evidence>
<dbReference type="PANTHER" id="PTHR30294">
    <property type="entry name" value="MEMBRANE COMPONENT OF ABC TRANSPORTER YHHJ-RELATED"/>
    <property type="match status" value="1"/>
</dbReference>
<feature type="transmembrane region" description="Helical" evidence="6">
    <location>
        <begin position="175"/>
        <end position="196"/>
    </location>
</feature>
<feature type="transmembrane region" description="Helical" evidence="6">
    <location>
        <begin position="57"/>
        <end position="84"/>
    </location>
</feature>
<feature type="transmembrane region" description="Helical" evidence="6">
    <location>
        <begin position="216"/>
        <end position="239"/>
    </location>
</feature>
<keyword evidence="5 6" id="KW-0472">Membrane</keyword>
<dbReference type="AlphaFoldDB" id="A0A1J5PJ57"/>
<accession>A0A1J5PJ57</accession>
<keyword evidence="2" id="KW-1003">Cell membrane</keyword>
<keyword evidence="4 6" id="KW-1133">Transmembrane helix</keyword>
<proteinExistence type="predicted"/>
<dbReference type="PANTHER" id="PTHR30294:SF29">
    <property type="entry name" value="MULTIDRUG ABC TRANSPORTER PERMEASE YBHS-RELATED"/>
    <property type="match status" value="1"/>
</dbReference>
<dbReference type="EMBL" id="MLJW01004004">
    <property type="protein sequence ID" value="OIQ70832.1"/>
    <property type="molecule type" value="Genomic_DNA"/>
</dbReference>